<dbReference type="Pfam" id="PF00404">
    <property type="entry name" value="Dockerin_1"/>
    <property type="match status" value="1"/>
</dbReference>
<proteinExistence type="predicted"/>
<evidence type="ECO:0000313" key="4">
    <source>
        <dbReference type="EMBL" id="AVM42013.1"/>
    </source>
</evidence>
<name>A0A2S0KLV2_9FIRM</name>
<dbReference type="AlphaFoldDB" id="A0A2S0KLV2"/>
<accession>A0A2S0KLV2</accession>
<feature type="domain" description="SH3b" evidence="3">
    <location>
        <begin position="42"/>
        <end position="122"/>
    </location>
</feature>
<feature type="region of interest" description="Disordered" evidence="1">
    <location>
        <begin position="585"/>
        <end position="638"/>
    </location>
</feature>
<dbReference type="PROSITE" id="PS00018">
    <property type="entry name" value="EF_HAND_1"/>
    <property type="match status" value="2"/>
</dbReference>
<dbReference type="PROSITE" id="PS51781">
    <property type="entry name" value="SH3B"/>
    <property type="match status" value="1"/>
</dbReference>
<evidence type="ECO:0000259" key="3">
    <source>
        <dbReference type="PROSITE" id="PS51781"/>
    </source>
</evidence>
<gene>
    <name evidence="4" type="ORF">C5Q98_01635</name>
</gene>
<organism evidence="4 5">
    <name type="scientific">Fastidiosipila sanguinis</name>
    <dbReference type="NCBI Taxonomy" id="236753"/>
    <lineage>
        <taxon>Bacteria</taxon>
        <taxon>Bacillati</taxon>
        <taxon>Bacillota</taxon>
        <taxon>Clostridia</taxon>
        <taxon>Eubacteriales</taxon>
        <taxon>Oscillospiraceae</taxon>
        <taxon>Fastidiosipila</taxon>
    </lineage>
</organism>
<feature type="domain" description="Dockerin" evidence="2">
    <location>
        <begin position="633"/>
        <end position="700"/>
    </location>
</feature>
<dbReference type="InterPro" id="IPR002105">
    <property type="entry name" value="Dockerin_1_rpt"/>
</dbReference>
<dbReference type="InterPro" id="IPR016134">
    <property type="entry name" value="Dockerin_dom"/>
</dbReference>
<dbReference type="KEGG" id="fsa:C5Q98_01635"/>
<protein>
    <recommendedName>
        <fullName evidence="6">Dockerin domain-containing protein</fullName>
    </recommendedName>
</protein>
<evidence type="ECO:0000313" key="5">
    <source>
        <dbReference type="Proteomes" id="UP000237947"/>
    </source>
</evidence>
<evidence type="ECO:0000256" key="1">
    <source>
        <dbReference type="SAM" id="MobiDB-lite"/>
    </source>
</evidence>
<dbReference type="CDD" id="cd14256">
    <property type="entry name" value="Dockerin_I"/>
    <property type="match status" value="1"/>
</dbReference>
<dbReference type="SUPFAM" id="SSF63446">
    <property type="entry name" value="Type I dockerin domain"/>
    <property type="match status" value="1"/>
</dbReference>
<dbReference type="SMART" id="SM00287">
    <property type="entry name" value="SH3b"/>
    <property type="match status" value="1"/>
</dbReference>
<sequence>MNNLGENHNNTTGEKSTVKYLALFLAIVLTFLSLPSLTVHAENYANKGDEITVVATYRVRSGPGTNYATTGYLESGDKVTVLEVTNGGQYSLSSYTGNVWYKVTFLGGTAYLCHDTYHKITSKSTPSPETPIPTPVPTDPSNPGTAPGNSAYTDAEWEKVLNSFPPSYHKSLNALHNKYPSWQFEPEYHDFSLEYAVNQQKSYAGRNLVPGYYGDYRDYNYSRMYDAGGWYAASWDTIAFVMDPRNWLTEKYVFMFEKLGEVDYVPAERRLEIMFAGNQDLLNMIPAIIQASKDHRVNPIFVGTRILTEVRVGNTISSSAKGTLRATPEIIKALGDPSFNPDLSKPYYNVFNIGAYDGSNPQLNGILYAMGYNVSPERREALMIPWDSQYKAIYGGLTFILSSYINAKQNNNYYFKFNMRWPKSQIPSRIGHQYMTSVVAPVTEAQVQYQTYAKSGTLSEPSVFLIPVYQDMTNTAYADPGNRYYDSVPVLQSSAPNNGTNLSEFELTKAKPYANAGDKMLLKSAFWLRSYPAAADDNGIEVINPGNSIEILERVAGTYTEGYTNQWYRIRYGKKEGYIIAYPPTQEITSRSNQPSPTPTPTPKPTPAPTPKPTAAPTPKPTAKPTPTPTTSGSYMLGDVDNDNQITMMDFTLINYHILGRRKLSPEEFVRADIDKDGKITMMDFTLINYHILGRRKIKQS</sequence>
<feature type="region of interest" description="Disordered" evidence="1">
    <location>
        <begin position="122"/>
        <end position="151"/>
    </location>
</feature>
<keyword evidence="5" id="KW-1185">Reference proteome</keyword>
<dbReference type="PROSITE" id="PS51766">
    <property type="entry name" value="DOCKERIN"/>
    <property type="match status" value="1"/>
</dbReference>
<evidence type="ECO:0000259" key="2">
    <source>
        <dbReference type="PROSITE" id="PS51766"/>
    </source>
</evidence>
<feature type="compositionally biased region" description="Polar residues" evidence="1">
    <location>
        <begin position="586"/>
        <end position="595"/>
    </location>
</feature>
<dbReference type="Pfam" id="PF08239">
    <property type="entry name" value="SH3_3"/>
    <property type="match status" value="1"/>
</dbReference>
<dbReference type="InterPro" id="IPR003646">
    <property type="entry name" value="SH3-like_bac-type"/>
</dbReference>
<dbReference type="OrthoDB" id="9816557at2"/>
<dbReference type="InterPro" id="IPR036439">
    <property type="entry name" value="Dockerin_dom_sf"/>
</dbReference>
<evidence type="ECO:0008006" key="6">
    <source>
        <dbReference type="Google" id="ProtNLM"/>
    </source>
</evidence>
<dbReference type="Gene3D" id="2.30.30.40">
    <property type="entry name" value="SH3 Domains"/>
    <property type="match status" value="1"/>
</dbReference>
<feature type="compositionally biased region" description="Pro residues" evidence="1">
    <location>
        <begin position="128"/>
        <end position="140"/>
    </location>
</feature>
<dbReference type="GO" id="GO:0000272">
    <property type="term" value="P:polysaccharide catabolic process"/>
    <property type="evidence" value="ECO:0007669"/>
    <property type="project" value="InterPro"/>
</dbReference>
<dbReference type="EMBL" id="CP027226">
    <property type="protein sequence ID" value="AVM42013.1"/>
    <property type="molecule type" value="Genomic_DNA"/>
</dbReference>
<reference evidence="5" key="1">
    <citation type="submission" date="2018-02" db="EMBL/GenBank/DDBJ databases">
        <authorList>
            <person name="Holder M.E."/>
            <person name="Ajami N.J."/>
            <person name="Petrosino J.F."/>
        </authorList>
    </citation>
    <scope>NUCLEOTIDE SEQUENCE [LARGE SCALE GENOMIC DNA]</scope>
    <source>
        <strain evidence="5">CCUG 47711</strain>
    </source>
</reference>
<dbReference type="Proteomes" id="UP000237947">
    <property type="component" value="Chromosome"/>
</dbReference>
<feature type="compositionally biased region" description="Pro residues" evidence="1">
    <location>
        <begin position="596"/>
        <end position="628"/>
    </location>
</feature>
<dbReference type="GO" id="GO:0004553">
    <property type="term" value="F:hydrolase activity, hydrolyzing O-glycosyl compounds"/>
    <property type="evidence" value="ECO:0007669"/>
    <property type="project" value="InterPro"/>
</dbReference>
<dbReference type="Gene3D" id="1.10.1330.10">
    <property type="entry name" value="Dockerin domain"/>
    <property type="match status" value="1"/>
</dbReference>
<dbReference type="RefSeq" id="WP_106011999.1">
    <property type="nucleotide sequence ID" value="NZ_CP027226.1"/>
</dbReference>
<dbReference type="InterPro" id="IPR018247">
    <property type="entry name" value="EF_Hand_1_Ca_BS"/>
</dbReference>